<reference evidence="2" key="1">
    <citation type="journal article" date="2017" name="Nat. Microbiol.">
        <title>Global analysis of biosynthetic gene clusters reveals vast potential of secondary metabolite production in Penicillium species.</title>
        <authorList>
            <person name="Nielsen J.C."/>
            <person name="Grijseels S."/>
            <person name="Prigent S."/>
            <person name="Ji B."/>
            <person name="Dainat J."/>
            <person name="Nielsen K.F."/>
            <person name="Frisvad J.C."/>
            <person name="Workman M."/>
            <person name="Nielsen J."/>
        </authorList>
    </citation>
    <scope>NUCLEOTIDE SEQUENCE [LARGE SCALE GENOMIC DNA]</scope>
    <source>
        <strain evidence="2">IBT 11843</strain>
    </source>
</reference>
<evidence type="ECO:0000313" key="1">
    <source>
        <dbReference type="EMBL" id="OQD77562.1"/>
    </source>
</evidence>
<dbReference type="Proteomes" id="UP000191522">
    <property type="component" value="Unassembled WGS sequence"/>
</dbReference>
<name>A0A1V6PLL9_PENDC</name>
<keyword evidence="2" id="KW-1185">Reference proteome</keyword>
<sequence length="243" mass="26880">MPSLQDLPNELLTHILSFISENAPPPEHALATGDDHDETVDIQNLCLVSRTLCHLSSVISFARTICQRPDLAKHVKNLAIVPSEAHTIRCLPHGKKLTAEEKFLFKSAIQDLDLGDEEQFWVQGMEATKLDIFTAIQVAKTPNLSDLSLAAGQPSLLKPFGHLFARNPLFLSSLKSFWIECEDPFTAYPIGQYEKFLTLPQLKTAHFELGDLNGDSFPSSWTPGTLGLEDIVFSQCHIDASGL</sequence>
<dbReference type="AlphaFoldDB" id="A0A1V6PLL9"/>
<evidence type="ECO:0008006" key="3">
    <source>
        <dbReference type="Google" id="ProtNLM"/>
    </source>
</evidence>
<comment type="caution">
    <text evidence="1">The sequence shown here is derived from an EMBL/GenBank/DDBJ whole genome shotgun (WGS) entry which is preliminary data.</text>
</comment>
<dbReference type="OrthoDB" id="2520703at2759"/>
<evidence type="ECO:0000313" key="2">
    <source>
        <dbReference type="Proteomes" id="UP000191522"/>
    </source>
</evidence>
<organism evidence="1 2">
    <name type="scientific">Penicillium decumbens</name>
    <dbReference type="NCBI Taxonomy" id="69771"/>
    <lineage>
        <taxon>Eukaryota</taxon>
        <taxon>Fungi</taxon>
        <taxon>Dikarya</taxon>
        <taxon>Ascomycota</taxon>
        <taxon>Pezizomycotina</taxon>
        <taxon>Eurotiomycetes</taxon>
        <taxon>Eurotiomycetidae</taxon>
        <taxon>Eurotiales</taxon>
        <taxon>Aspergillaceae</taxon>
        <taxon>Penicillium</taxon>
    </lineage>
</organism>
<protein>
    <recommendedName>
        <fullName evidence="3">F-box domain-containing protein</fullName>
    </recommendedName>
</protein>
<gene>
    <name evidence="1" type="ORF">PENDEC_c002G06168</name>
</gene>
<dbReference type="STRING" id="69771.A0A1V6PLL9"/>
<dbReference type="EMBL" id="MDYL01000002">
    <property type="protein sequence ID" value="OQD77562.1"/>
    <property type="molecule type" value="Genomic_DNA"/>
</dbReference>
<accession>A0A1V6PLL9</accession>
<proteinExistence type="predicted"/>